<keyword evidence="1" id="KW-1133">Transmembrane helix</keyword>
<dbReference type="EMBL" id="CAIJCS010000019">
    <property type="protein sequence ID" value="CAC9931618.1"/>
    <property type="molecule type" value="Genomic_DNA"/>
</dbReference>
<accession>A0A6V6Y3U5</accession>
<gene>
    <name evidence="2" type="ORF">PEPNEM18_01019</name>
</gene>
<keyword evidence="1" id="KW-0472">Membrane</keyword>
<comment type="caution">
    <text evidence="2">The sequence shown here is derived from an EMBL/GenBank/DDBJ whole genome shotgun (WGS) entry which is preliminary data.</text>
</comment>
<evidence type="ECO:0000313" key="3">
    <source>
        <dbReference type="Proteomes" id="UP000586454"/>
    </source>
</evidence>
<organism evidence="2 3">
    <name type="scientific">Aedoeadaptatus nemausensis</name>
    <dbReference type="NCBI Taxonomy" id="2582829"/>
    <lineage>
        <taxon>Bacteria</taxon>
        <taxon>Bacillati</taxon>
        <taxon>Bacillota</taxon>
        <taxon>Tissierellia</taxon>
        <taxon>Tissierellales</taxon>
        <taxon>Peptoniphilaceae</taxon>
        <taxon>Aedoeadaptatus</taxon>
    </lineage>
</organism>
<dbReference type="AlphaFoldDB" id="A0A6V6Y3U5"/>
<dbReference type="Proteomes" id="UP000586454">
    <property type="component" value="Unassembled WGS sequence"/>
</dbReference>
<evidence type="ECO:0000256" key="1">
    <source>
        <dbReference type="SAM" id="Phobius"/>
    </source>
</evidence>
<reference evidence="2 3" key="1">
    <citation type="submission" date="2020-06" db="EMBL/GenBank/DDBJ databases">
        <authorList>
            <person name="Criscuolo A."/>
        </authorList>
    </citation>
    <scope>NUCLEOTIDE SEQUENCE [LARGE SCALE GENOMIC DNA]</scope>
    <source>
        <strain evidence="2">1804121828</strain>
    </source>
</reference>
<dbReference type="RefSeq" id="WP_180499919.1">
    <property type="nucleotide sequence ID" value="NZ_CAIJCS010000019.1"/>
</dbReference>
<sequence length="91" mass="9488">MENAIVMTTAVLGIVQAFKIAGLPAKYSPIVAILVGAVIYVAMAGISPANIITGVVIGLSAVGLYESGSRVGDKDLISPQEKEAYLRNRNK</sequence>
<keyword evidence="1" id="KW-0812">Transmembrane</keyword>
<evidence type="ECO:0000313" key="2">
    <source>
        <dbReference type="EMBL" id="CAC9931618.1"/>
    </source>
</evidence>
<feature type="transmembrane region" description="Helical" evidence="1">
    <location>
        <begin position="27"/>
        <end position="46"/>
    </location>
</feature>
<proteinExistence type="predicted"/>
<keyword evidence="3" id="KW-1185">Reference proteome</keyword>
<name>A0A6V6Y3U5_9FIRM</name>
<evidence type="ECO:0008006" key="4">
    <source>
        <dbReference type="Google" id="ProtNLM"/>
    </source>
</evidence>
<protein>
    <recommendedName>
        <fullName evidence="4">Holin</fullName>
    </recommendedName>
</protein>